<reference evidence="1 2" key="2">
    <citation type="journal article" date="2022" name="Mol. Ecol. Resour.">
        <title>The genomes of chicory, endive, great burdock and yacon provide insights into Asteraceae paleo-polyploidization history and plant inulin production.</title>
        <authorList>
            <person name="Fan W."/>
            <person name="Wang S."/>
            <person name="Wang H."/>
            <person name="Wang A."/>
            <person name="Jiang F."/>
            <person name="Liu H."/>
            <person name="Zhao H."/>
            <person name="Xu D."/>
            <person name="Zhang Y."/>
        </authorList>
    </citation>
    <scope>NUCLEOTIDE SEQUENCE [LARGE SCALE GENOMIC DNA]</scope>
    <source>
        <strain evidence="2">cv. Yunnan</strain>
        <tissue evidence="1">Leaves</tissue>
    </source>
</reference>
<organism evidence="1 2">
    <name type="scientific">Smallanthus sonchifolius</name>
    <dbReference type="NCBI Taxonomy" id="185202"/>
    <lineage>
        <taxon>Eukaryota</taxon>
        <taxon>Viridiplantae</taxon>
        <taxon>Streptophyta</taxon>
        <taxon>Embryophyta</taxon>
        <taxon>Tracheophyta</taxon>
        <taxon>Spermatophyta</taxon>
        <taxon>Magnoliopsida</taxon>
        <taxon>eudicotyledons</taxon>
        <taxon>Gunneridae</taxon>
        <taxon>Pentapetalae</taxon>
        <taxon>asterids</taxon>
        <taxon>campanulids</taxon>
        <taxon>Asterales</taxon>
        <taxon>Asteraceae</taxon>
        <taxon>Asteroideae</taxon>
        <taxon>Heliantheae alliance</taxon>
        <taxon>Millerieae</taxon>
        <taxon>Smallanthus</taxon>
    </lineage>
</organism>
<evidence type="ECO:0000313" key="1">
    <source>
        <dbReference type="EMBL" id="KAI3762474.1"/>
    </source>
</evidence>
<sequence>MAQKVVFKVLTMTDVKTRQKAIAAASDIKGIDGIAAELKDQTLTVTGEMDVVVLTKKLRKLSKVEIVSVGPAQEPEKKE</sequence>
<proteinExistence type="predicted"/>
<accession>A0ACB9ETX4</accession>
<comment type="caution">
    <text evidence="1">The sequence shown here is derived from an EMBL/GenBank/DDBJ whole genome shotgun (WGS) entry which is preliminary data.</text>
</comment>
<gene>
    <name evidence="1" type="ORF">L1987_52904</name>
</gene>
<evidence type="ECO:0000313" key="2">
    <source>
        <dbReference type="Proteomes" id="UP001056120"/>
    </source>
</evidence>
<keyword evidence="2" id="KW-1185">Reference proteome</keyword>
<dbReference type="EMBL" id="CM042034">
    <property type="protein sequence ID" value="KAI3762474.1"/>
    <property type="molecule type" value="Genomic_DNA"/>
</dbReference>
<name>A0ACB9ETX4_9ASTR</name>
<dbReference type="Proteomes" id="UP001056120">
    <property type="component" value="Linkage Group LG17"/>
</dbReference>
<protein>
    <submittedName>
        <fullName evidence="1">Uncharacterized protein</fullName>
    </submittedName>
</protein>
<reference evidence="2" key="1">
    <citation type="journal article" date="2022" name="Mol. Ecol. Resour.">
        <title>The genomes of chicory, endive, great burdock and yacon provide insights into Asteraceae palaeo-polyploidization history and plant inulin production.</title>
        <authorList>
            <person name="Fan W."/>
            <person name="Wang S."/>
            <person name="Wang H."/>
            <person name="Wang A."/>
            <person name="Jiang F."/>
            <person name="Liu H."/>
            <person name="Zhao H."/>
            <person name="Xu D."/>
            <person name="Zhang Y."/>
        </authorList>
    </citation>
    <scope>NUCLEOTIDE SEQUENCE [LARGE SCALE GENOMIC DNA]</scope>
    <source>
        <strain evidence="2">cv. Yunnan</strain>
    </source>
</reference>